<protein>
    <recommendedName>
        <fullName evidence="3">peptidylprolyl isomerase</fullName>
        <ecNumber evidence="3">5.2.1.8</ecNumber>
    </recommendedName>
</protein>
<evidence type="ECO:0000256" key="5">
    <source>
        <dbReference type="PROSITE-ProRule" id="PRU00278"/>
    </source>
</evidence>
<dbReference type="InterPro" id="IPR046357">
    <property type="entry name" value="PPIase_dom_sf"/>
</dbReference>
<accession>A0ABV7JHX0</accession>
<dbReference type="Proteomes" id="UP001595533">
    <property type="component" value="Unassembled WGS sequence"/>
</dbReference>
<sequence>MNKLYLTIIFTLVLVACTQRQPPSKLIAQNHDSSIMLSAESFAHWSKLRNLNGSANIKSYINGYFLEQVLLQHNQHLSTDNADKIRFQAQEFLYQKAFEHHKQLVIQVLEPDPLTINARFNELKNRPKRPPKLRLYQIFKRYPPNADPKHKRELLDWMTDLRTQINDLDGFKTAATNYSDSQSRLQKGLIGNVPPGLLAAELDELVMQLQPNQMSEVIQSSHGVMLFYCERHISASVLSDQKLMKRATQQVKNKAFNAQWQFLQNNFLTALKLNIKWPKTGEKLIDSEAQVITNQWRLNTRELGWLLGQNLRQKPWKSEFEQSHRQRIEAYAIKRAMFDATGVDIRSSWVLAGESLVTQRSAEHILRQLIAKELSEPHLKDIEDQFQNHPDSYVLPAQYTVSGLAIAINGNRILAHQKAAELLHEINHGSVDFATTANQYSAFADRYPDGLIGTIGKNRLGQVLGIDLMRALLRIDAGQYSGLVETEQGYVWILRLDDVQANRLMTFSEAQGIIRKELLANQKSQLKTAITTKLLQAQDITYYLD</sequence>
<evidence type="ECO:0000259" key="6">
    <source>
        <dbReference type="PROSITE" id="PS50198"/>
    </source>
</evidence>
<dbReference type="GO" id="GO:0016853">
    <property type="term" value="F:isomerase activity"/>
    <property type="evidence" value="ECO:0007669"/>
    <property type="project" value="UniProtKB-KW"/>
</dbReference>
<dbReference type="PROSITE" id="PS50198">
    <property type="entry name" value="PPIC_PPIASE_2"/>
    <property type="match status" value="2"/>
</dbReference>
<evidence type="ECO:0000256" key="4">
    <source>
        <dbReference type="ARBA" id="ARBA00023110"/>
    </source>
</evidence>
<keyword evidence="4 5" id="KW-0697">Rotamase</keyword>
<dbReference type="InterPro" id="IPR050245">
    <property type="entry name" value="PrsA_foldase"/>
</dbReference>
<evidence type="ECO:0000313" key="8">
    <source>
        <dbReference type="Proteomes" id="UP001595533"/>
    </source>
</evidence>
<evidence type="ECO:0000256" key="2">
    <source>
        <dbReference type="ARBA" id="ARBA00007656"/>
    </source>
</evidence>
<dbReference type="PROSITE" id="PS51257">
    <property type="entry name" value="PROKAR_LIPOPROTEIN"/>
    <property type="match status" value="1"/>
</dbReference>
<dbReference type="Pfam" id="PF00639">
    <property type="entry name" value="Rotamase"/>
    <property type="match status" value="1"/>
</dbReference>
<evidence type="ECO:0000256" key="3">
    <source>
        <dbReference type="ARBA" id="ARBA00013194"/>
    </source>
</evidence>
<evidence type="ECO:0000256" key="1">
    <source>
        <dbReference type="ARBA" id="ARBA00000971"/>
    </source>
</evidence>
<evidence type="ECO:0000313" key="7">
    <source>
        <dbReference type="EMBL" id="MFC3195681.1"/>
    </source>
</evidence>
<dbReference type="PANTHER" id="PTHR47245">
    <property type="entry name" value="PEPTIDYLPROLYL ISOMERASE"/>
    <property type="match status" value="1"/>
</dbReference>
<feature type="domain" description="PpiC" evidence="6">
    <location>
        <begin position="130"/>
        <end position="231"/>
    </location>
</feature>
<gene>
    <name evidence="7" type="ORF">ACFODZ_15610</name>
</gene>
<dbReference type="EC" id="5.2.1.8" evidence="3"/>
<dbReference type="Gene3D" id="3.10.50.40">
    <property type="match status" value="2"/>
</dbReference>
<comment type="catalytic activity">
    <reaction evidence="1">
        <text>[protein]-peptidylproline (omega=180) = [protein]-peptidylproline (omega=0)</text>
        <dbReference type="Rhea" id="RHEA:16237"/>
        <dbReference type="Rhea" id="RHEA-COMP:10747"/>
        <dbReference type="Rhea" id="RHEA-COMP:10748"/>
        <dbReference type="ChEBI" id="CHEBI:83833"/>
        <dbReference type="ChEBI" id="CHEBI:83834"/>
        <dbReference type="EC" id="5.2.1.8"/>
    </reaction>
</comment>
<dbReference type="PANTHER" id="PTHR47245:SF2">
    <property type="entry name" value="PEPTIDYL-PROLYL CIS-TRANS ISOMERASE HP_0175-RELATED"/>
    <property type="match status" value="1"/>
</dbReference>
<keyword evidence="5 7" id="KW-0413">Isomerase</keyword>
<feature type="domain" description="PpiC" evidence="6">
    <location>
        <begin position="396"/>
        <end position="497"/>
    </location>
</feature>
<dbReference type="SUPFAM" id="SSF54534">
    <property type="entry name" value="FKBP-like"/>
    <property type="match status" value="2"/>
</dbReference>
<reference evidence="8" key="1">
    <citation type="journal article" date="2019" name="Int. J. Syst. Evol. Microbiol.">
        <title>The Global Catalogue of Microorganisms (GCM) 10K type strain sequencing project: providing services to taxonomists for standard genome sequencing and annotation.</title>
        <authorList>
            <consortium name="The Broad Institute Genomics Platform"/>
            <consortium name="The Broad Institute Genome Sequencing Center for Infectious Disease"/>
            <person name="Wu L."/>
            <person name="Ma J."/>
        </authorList>
    </citation>
    <scope>NUCLEOTIDE SEQUENCE [LARGE SCALE GENOMIC DNA]</scope>
    <source>
        <strain evidence="8">KCTC 42953</strain>
    </source>
</reference>
<comment type="caution">
    <text evidence="7">The sequence shown here is derived from an EMBL/GenBank/DDBJ whole genome shotgun (WGS) entry which is preliminary data.</text>
</comment>
<dbReference type="InterPro" id="IPR000297">
    <property type="entry name" value="PPIase_PpiC"/>
</dbReference>
<comment type="similarity">
    <text evidence="2">Belongs to the PpiC/parvulin rotamase family.</text>
</comment>
<dbReference type="Pfam" id="PF13145">
    <property type="entry name" value="Rotamase_2"/>
    <property type="match status" value="1"/>
</dbReference>
<dbReference type="RefSeq" id="WP_198538274.1">
    <property type="nucleotide sequence ID" value="NZ_JBHRTS010000009.1"/>
</dbReference>
<dbReference type="EMBL" id="JBHRTS010000009">
    <property type="protein sequence ID" value="MFC3195681.1"/>
    <property type="molecule type" value="Genomic_DNA"/>
</dbReference>
<organism evidence="7 8">
    <name type="scientific">Marinicella sediminis</name>
    <dbReference type="NCBI Taxonomy" id="1792834"/>
    <lineage>
        <taxon>Bacteria</taxon>
        <taxon>Pseudomonadati</taxon>
        <taxon>Pseudomonadota</taxon>
        <taxon>Gammaproteobacteria</taxon>
        <taxon>Lysobacterales</taxon>
        <taxon>Marinicellaceae</taxon>
        <taxon>Marinicella</taxon>
    </lineage>
</organism>
<name>A0ABV7JHX0_9GAMM</name>
<keyword evidence="8" id="KW-1185">Reference proteome</keyword>
<proteinExistence type="inferred from homology"/>